<evidence type="ECO:0000313" key="1">
    <source>
        <dbReference type="EMBL" id="KAL3335545.1"/>
    </source>
</evidence>
<accession>A0ABD2RUJ7</accession>
<protein>
    <submittedName>
        <fullName evidence="1">Uncharacterized protein</fullName>
    </submittedName>
</protein>
<sequence>TDDPSALCPSCMTPMSKQLAYKAPLILVATEGGFVKEMPVKYMVMDDLVVKPVSAVSSITSLKDYFNVTDVGVLHEEVVQFGKEEALKLLKLSLDSKSVLTGLFMTRVKVEK</sequence>
<dbReference type="InterPro" id="IPR007750">
    <property type="entry name" value="DUF674"/>
</dbReference>
<comment type="caution">
    <text evidence="1">The sequence shown here is derived from an EMBL/GenBank/DDBJ whole genome shotgun (WGS) entry which is preliminary data.</text>
</comment>
<feature type="non-terminal residue" evidence="1">
    <location>
        <position position="1"/>
    </location>
</feature>
<reference evidence="1 2" key="1">
    <citation type="submission" date="2024-05" db="EMBL/GenBank/DDBJ databases">
        <title>De novo assembly of an allotetraploid wild potato.</title>
        <authorList>
            <person name="Hosaka A.J."/>
        </authorList>
    </citation>
    <scope>NUCLEOTIDE SEQUENCE [LARGE SCALE GENOMIC DNA]</scope>
    <source>
        <tissue evidence="1">Young leaves</tissue>
    </source>
</reference>
<gene>
    <name evidence="1" type="ORF">AABB24_031659</name>
</gene>
<dbReference type="PANTHER" id="PTHR33103">
    <property type="entry name" value="OS01G0153900 PROTEIN"/>
    <property type="match status" value="1"/>
</dbReference>
<dbReference type="PANTHER" id="PTHR33103:SF108">
    <property type="entry name" value="DUF674 DOMAIN-CONTAINING PROTEIN"/>
    <property type="match status" value="1"/>
</dbReference>
<dbReference type="AlphaFoldDB" id="A0ABD2RUJ7"/>
<keyword evidence="2" id="KW-1185">Reference proteome</keyword>
<dbReference type="Pfam" id="PF05056">
    <property type="entry name" value="DUF674"/>
    <property type="match status" value="1"/>
</dbReference>
<proteinExistence type="predicted"/>
<dbReference type="EMBL" id="JBJKTR010000018">
    <property type="protein sequence ID" value="KAL3335545.1"/>
    <property type="molecule type" value="Genomic_DNA"/>
</dbReference>
<dbReference type="Proteomes" id="UP001627284">
    <property type="component" value="Unassembled WGS sequence"/>
</dbReference>
<evidence type="ECO:0000313" key="2">
    <source>
        <dbReference type="Proteomes" id="UP001627284"/>
    </source>
</evidence>
<organism evidence="1 2">
    <name type="scientific">Solanum stoloniferum</name>
    <dbReference type="NCBI Taxonomy" id="62892"/>
    <lineage>
        <taxon>Eukaryota</taxon>
        <taxon>Viridiplantae</taxon>
        <taxon>Streptophyta</taxon>
        <taxon>Embryophyta</taxon>
        <taxon>Tracheophyta</taxon>
        <taxon>Spermatophyta</taxon>
        <taxon>Magnoliopsida</taxon>
        <taxon>eudicotyledons</taxon>
        <taxon>Gunneridae</taxon>
        <taxon>Pentapetalae</taxon>
        <taxon>asterids</taxon>
        <taxon>lamiids</taxon>
        <taxon>Solanales</taxon>
        <taxon>Solanaceae</taxon>
        <taxon>Solanoideae</taxon>
        <taxon>Solaneae</taxon>
        <taxon>Solanum</taxon>
    </lineage>
</organism>
<name>A0ABD2RUJ7_9SOLN</name>